<accession>A0A1V9EAI8</accession>
<protein>
    <submittedName>
        <fullName evidence="10">Transporter</fullName>
    </submittedName>
</protein>
<dbReference type="GO" id="GO:0015288">
    <property type="term" value="F:porin activity"/>
    <property type="evidence" value="ECO:0007669"/>
    <property type="project" value="TreeGrafter"/>
</dbReference>
<feature type="coiled-coil region" evidence="8">
    <location>
        <begin position="112"/>
        <end position="139"/>
    </location>
</feature>
<dbReference type="GO" id="GO:0009279">
    <property type="term" value="C:cell outer membrane"/>
    <property type="evidence" value="ECO:0007669"/>
    <property type="project" value="UniProtKB-SubCell"/>
</dbReference>
<keyword evidence="11" id="KW-1185">Reference proteome</keyword>
<name>A0A1V9EAI8_9BACT</name>
<evidence type="ECO:0000256" key="9">
    <source>
        <dbReference type="SAM" id="SignalP"/>
    </source>
</evidence>
<comment type="similarity">
    <text evidence="2">Belongs to the outer membrane factor (OMF) (TC 1.B.17) family.</text>
</comment>
<dbReference type="RefSeq" id="WP_081203547.1">
    <property type="nucleotide sequence ID" value="NZ_FOCZ01000005.1"/>
</dbReference>
<feature type="signal peptide" evidence="9">
    <location>
        <begin position="1"/>
        <end position="19"/>
    </location>
</feature>
<comment type="caution">
    <text evidence="10">The sequence shown here is derived from an EMBL/GenBank/DDBJ whole genome shotgun (WGS) entry which is preliminary data.</text>
</comment>
<evidence type="ECO:0000256" key="1">
    <source>
        <dbReference type="ARBA" id="ARBA00004442"/>
    </source>
</evidence>
<evidence type="ECO:0000256" key="8">
    <source>
        <dbReference type="SAM" id="Coils"/>
    </source>
</evidence>
<keyword evidence="3" id="KW-0813">Transport</keyword>
<dbReference type="OrthoDB" id="976750at2"/>
<dbReference type="EMBL" id="LVXG01000056">
    <property type="protein sequence ID" value="OQP43133.1"/>
    <property type="molecule type" value="Genomic_DNA"/>
</dbReference>
<dbReference type="AlphaFoldDB" id="A0A1V9EAI8"/>
<keyword evidence="4" id="KW-1134">Transmembrane beta strand</keyword>
<sequence>MIKHCLRMMGLLLAIGVQAQDNRLTLDQAYDLARQNYPFIKQKDLVRRTADLTIENLNKGFFPQFTVSGQATYQSDVTRIPITIPGIKLDVPGKDQYKVQAELNQLLFDGGNITAQKNVQTANELVEDQRAEVELYKVKDRINQLYLGILLVDEQVKQVDYVKGDIQLGIKRVEAQVKNGTAFRSSQLTLEAELMKNDQRIIELKANRKGLVDVLSLFVNKQLPVDIQLAQPVIPATLVQEPVARPELKLYNYQSELFKVQNGLISAKNRPRTSMFIQGGYGRPALNLLNNNFDWFYIAGLRFNWALGNLYTTKKERELLQVNQRMVDVQKELFMLNTNTQLKQQQAEVDKLSQLIQSDQQIIGIRAQVKEAANAQLTNGVITVNDFLKEVNAEDQAKQSLITHQLQLLMAQINARTIAGNQ</sequence>
<dbReference type="PANTHER" id="PTHR30026">
    <property type="entry name" value="OUTER MEMBRANE PROTEIN TOLC"/>
    <property type="match status" value="1"/>
</dbReference>
<feature type="chain" id="PRO_5010696066" evidence="9">
    <location>
        <begin position="20"/>
        <end position="422"/>
    </location>
</feature>
<evidence type="ECO:0000313" key="11">
    <source>
        <dbReference type="Proteomes" id="UP000192610"/>
    </source>
</evidence>
<gene>
    <name evidence="10" type="ORF">A4H97_13425</name>
</gene>
<dbReference type="GO" id="GO:0015562">
    <property type="term" value="F:efflux transmembrane transporter activity"/>
    <property type="evidence" value="ECO:0007669"/>
    <property type="project" value="InterPro"/>
</dbReference>
<dbReference type="InterPro" id="IPR051906">
    <property type="entry name" value="TolC-like"/>
</dbReference>
<dbReference type="Gene3D" id="1.20.1600.10">
    <property type="entry name" value="Outer membrane efflux proteins (OEP)"/>
    <property type="match status" value="1"/>
</dbReference>
<keyword evidence="7" id="KW-0998">Cell outer membrane</keyword>
<comment type="subcellular location">
    <subcellularLocation>
        <location evidence="1">Cell outer membrane</location>
    </subcellularLocation>
</comment>
<evidence type="ECO:0000256" key="3">
    <source>
        <dbReference type="ARBA" id="ARBA00022448"/>
    </source>
</evidence>
<dbReference type="Pfam" id="PF02321">
    <property type="entry name" value="OEP"/>
    <property type="match status" value="1"/>
</dbReference>
<keyword evidence="8" id="KW-0175">Coiled coil</keyword>
<keyword evidence="6" id="KW-0472">Membrane</keyword>
<evidence type="ECO:0000256" key="5">
    <source>
        <dbReference type="ARBA" id="ARBA00022692"/>
    </source>
</evidence>
<evidence type="ECO:0000256" key="2">
    <source>
        <dbReference type="ARBA" id="ARBA00007613"/>
    </source>
</evidence>
<evidence type="ECO:0000256" key="4">
    <source>
        <dbReference type="ARBA" id="ARBA00022452"/>
    </source>
</evidence>
<keyword evidence="5" id="KW-0812">Transmembrane</keyword>
<dbReference type="GO" id="GO:1990281">
    <property type="term" value="C:efflux pump complex"/>
    <property type="evidence" value="ECO:0007669"/>
    <property type="project" value="TreeGrafter"/>
</dbReference>
<dbReference type="SUPFAM" id="SSF56954">
    <property type="entry name" value="Outer membrane efflux proteins (OEP)"/>
    <property type="match status" value="1"/>
</dbReference>
<evidence type="ECO:0000256" key="7">
    <source>
        <dbReference type="ARBA" id="ARBA00023237"/>
    </source>
</evidence>
<organism evidence="10 11">
    <name type="scientific">Niastella yeongjuensis</name>
    <dbReference type="NCBI Taxonomy" id="354355"/>
    <lineage>
        <taxon>Bacteria</taxon>
        <taxon>Pseudomonadati</taxon>
        <taxon>Bacteroidota</taxon>
        <taxon>Chitinophagia</taxon>
        <taxon>Chitinophagales</taxon>
        <taxon>Chitinophagaceae</taxon>
        <taxon>Niastella</taxon>
    </lineage>
</organism>
<evidence type="ECO:0000313" key="10">
    <source>
        <dbReference type="EMBL" id="OQP43133.1"/>
    </source>
</evidence>
<dbReference type="InterPro" id="IPR003423">
    <property type="entry name" value="OMP_efflux"/>
</dbReference>
<proteinExistence type="inferred from homology"/>
<evidence type="ECO:0000256" key="6">
    <source>
        <dbReference type="ARBA" id="ARBA00023136"/>
    </source>
</evidence>
<feature type="coiled-coil region" evidence="8">
    <location>
        <begin position="335"/>
        <end position="362"/>
    </location>
</feature>
<dbReference type="PANTHER" id="PTHR30026:SF20">
    <property type="entry name" value="OUTER MEMBRANE PROTEIN TOLC"/>
    <property type="match status" value="1"/>
</dbReference>
<dbReference type="STRING" id="354355.SAMN05660816_03354"/>
<keyword evidence="9" id="KW-0732">Signal</keyword>
<reference evidence="11" key="1">
    <citation type="submission" date="2016-04" db="EMBL/GenBank/DDBJ databases">
        <authorList>
            <person name="Chen L."/>
            <person name="Zhuang W."/>
            <person name="Wang G."/>
        </authorList>
    </citation>
    <scope>NUCLEOTIDE SEQUENCE [LARGE SCALE GENOMIC DNA]</scope>
    <source>
        <strain evidence="11">17621</strain>
    </source>
</reference>
<dbReference type="Proteomes" id="UP000192610">
    <property type="component" value="Unassembled WGS sequence"/>
</dbReference>